<dbReference type="STRING" id="1907941.BKE30_14835"/>
<gene>
    <name evidence="1" type="ORF">BKE30_14835</name>
</gene>
<evidence type="ECO:0000313" key="2">
    <source>
        <dbReference type="Proteomes" id="UP000192132"/>
    </source>
</evidence>
<organism evidence="1 2">
    <name type="scientific">Alkanindiges hydrocarboniclasticus</name>
    <dbReference type="NCBI Taxonomy" id="1907941"/>
    <lineage>
        <taxon>Bacteria</taxon>
        <taxon>Pseudomonadati</taxon>
        <taxon>Pseudomonadota</taxon>
        <taxon>Gammaproteobacteria</taxon>
        <taxon>Moraxellales</taxon>
        <taxon>Moraxellaceae</taxon>
        <taxon>Alkanindiges</taxon>
    </lineage>
</organism>
<dbReference type="AlphaFoldDB" id="A0A1S8CRM9"/>
<dbReference type="Proteomes" id="UP000192132">
    <property type="component" value="Unassembled WGS sequence"/>
</dbReference>
<evidence type="ECO:0008006" key="3">
    <source>
        <dbReference type="Google" id="ProtNLM"/>
    </source>
</evidence>
<proteinExistence type="predicted"/>
<keyword evidence="2" id="KW-1185">Reference proteome</keyword>
<dbReference type="InterPro" id="IPR002696">
    <property type="entry name" value="Membr_insert_effic_factor_YidD"/>
</dbReference>
<sequence length="97" mass="10416">MTHSIIKASNYTALQLIKGYQRYLSPIKGFKCASGHLYGDTTCSAAIKAIVKNQGIVQGFPAIQNQLKRCHSAARQLAANPGQPQSGVFCCVLPIPL</sequence>
<dbReference type="NCBIfam" id="TIGR00278">
    <property type="entry name" value="membrane protein insertion efficiency factor YidD"/>
    <property type="match status" value="1"/>
</dbReference>
<name>A0A1S8CRM9_9GAMM</name>
<accession>A0A1S8CRM9</accession>
<protein>
    <recommendedName>
        <fullName evidence="3">Membrane protein insertion efficiency factor YidD</fullName>
    </recommendedName>
</protein>
<dbReference type="OrthoDB" id="6629784at2"/>
<comment type="caution">
    <text evidence="1">The sequence shown here is derived from an EMBL/GenBank/DDBJ whole genome shotgun (WGS) entry which is preliminary data.</text>
</comment>
<evidence type="ECO:0000313" key="1">
    <source>
        <dbReference type="EMBL" id="ONG37272.1"/>
    </source>
</evidence>
<reference evidence="1 2" key="1">
    <citation type="submission" date="2016-10" db="EMBL/GenBank/DDBJ databases">
        <title>Draft Genome sequence of Alkanindiges sp. strain H1.</title>
        <authorList>
            <person name="Subhash Y."/>
            <person name="Lee S."/>
        </authorList>
    </citation>
    <scope>NUCLEOTIDE SEQUENCE [LARGE SCALE GENOMIC DNA]</scope>
    <source>
        <strain evidence="1 2">H1</strain>
    </source>
</reference>
<dbReference type="EMBL" id="MLCN01000058">
    <property type="protein sequence ID" value="ONG37272.1"/>
    <property type="molecule type" value="Genomic_DNA"/>
</dbReference>
<dbReference type="RefSeq" id="WP_076879367.1">
    <property type="nucleotide sequence ID" value="NZ_MLCN01000058.1"/>
</dbReference>